<reference evidence="3 4" key="1">
    <citation type="submission" date="2018-06" db="EMBL/GenBank/DDBJ databases">
        <authorList>
            <consortium name="Pathogen Informatics"/>
            <person name="Doyle S."/>
        </authorList>
    </citation>
    <scope>NUCLEOTIDE SEQUENCE [LARGE SCALE GENOMIC DNA]</scope>
    <source>
        <strain evidence="3 4">NCTC11978</strain>
    </source>
</reference>
<accession>A0A378IU94</accession>
<feature type="chain" id="PRO_5016812859" evidence="1">
    <location>
        <begin position="26"/>
        <end position="136"/>
    </location>
</feature>
<keyword evidence="1" id="KW-0732">Signal</keyword>
<evidence type="ECO:0000313" key="4">
    <source>
        <dbReference type="Proteomes" id="UP000254033"/>
    </source>
</evidence>
<sequence length="136" mass="15054">MTASLSRFLAIIQLLLASSAGSIHDATLPTGSKKQVDGSVLSACLVAKGTGIDIDKMKDISDVKEHDLKSTYADFIRHMTLTQASDVVMNRLKKIPIFEKYTLTDYGIHTSIDGQKLETKFNSLIIRSKTSLYFRN</sequence>
<protein>
    <submittedName>
        <fullName evidence="3">Transposase Tn3 family protein</fullName>
    </submittedName>
</protein>
<evidence type="ECO:0000259" key="2">
    <source>
        <dbReference type="Pfam" id="PF01526"/>
    </source>
</evidence>
<gene>
    <name evidence="3" type="ORF">NCTC11978_01975</name>
</gene>
<evidence type="ECO:0000313" key="3">
    <source>
        <dbReference type="EMBL" id="STX38786.1"/>
    </source>
</evidence>
<name>A0A378IU94_9GAMM</name>
<dbReference type="Pfam" id="PF01526">
    <property type="entry name" value="DDE_Tnp_Tn3"/>
    <property type="match status" value="1"/>
</dbReference>
<dbReference type="InterPro" id="IPR002513">
    <property type="entry name" value="Tn3_Tnp_DDE_dom"/>
</dbReference>
<dbReference type="AlphaFoldDB" id="A0A378IU94"/>
<dbReference type="GO" id="GO:0006313">
    <property type="term" value="P:DNA transposition"/>
    <property type="evidence" value="ECO:0007669"/>
    <property type="project" value="InterPro"/>
</dbReference>
<feature type="domain" description="Tn3 transposase DDE" evidence="2">
    <location>
        <begin position="32"/>
        <end position="126"/>
    </location>
</feature>
<dbReference type="EMBL" id="UGNY01000001">
    <property type="protein sequence ID" value="STX38786.1"/>
    <property type="molecule type" value="Genomic_DNA"/>
</dbReference>
<proteinExistence type="predicted"/>
<dbReference type="RefSeq" id="WP_115175460.1">
    <property type="nucleotide sequence ID" value="NZ_UGNY01000001.1"/>
</dbReference>
<feature type="signal peptide" evidence="1">
    <location>
        <begin position="1"/>
        <end position="25"/>
    </location>
</feature>
<dbReference type="Proteomes" id="UP000254033">
    <property type="component" value="Unassembled WGS sequence"/>
</dbReference>
<dbReference type="GO" id="GO:0004803">
    <property type="term" value="F:transposase activity"/>
    <property type="evidence" value="ECO:0007669"/>
    <property type="project" value="InterPro"/>
</dbReference>
<evidence type="ECO:0000256" key="1">
    <source>
        <dbReference type="SAM" id="SignalP"/>
    </source>
</evidence>
<organism evidence="3 4">
    <name type="scientific">Legionella feeleii</name>
    <dbReference type="NCBI Taxonomy" id="453"/>
    <lineage>
        <taxon>Bacteria</taxon>
        <taxon>Pseudomonadati</taxon>
        <taxon>Pseudomonadota</taxon>
        <taxon>Gammaproteobacteria</taxon>
        <taxon>Legionellales</taxon>
        <taxon>Legionellaceae</taxon>
        <taxon>Legionella</taxon>
    </lineage>
</organism>